<evidence type="ECO:0000313" key="1">
    <source>
        <dbReference type="EMBL" id="KZB61577.1"/>
    </source>
</evidence>
<proteinExistence type="predicted"/>
<name>A0A154L0U7_9PROT</name>
<dbReference type="AlphaFoldDB" id="A0A154L0U7"/>
<evidence type="ECO:0000313" key="2">
    <source>
        <dbReference type="Proteomes" id="UP000076335"/>
    </source>
</evidence>
<sequence>MNGWPREAQALLAFSMFGYGLRPNLNAFKCPVSDFENLQNDCPDFVDFVPSDKVFEAKFMRPAEQQ</sequence>
<dbReference type="Proteomes" id="UP000076335">
    <property type="component" value="Unassembled WGS sequence"/>
</dbReference>
<gene>
    <name evidence="1" type="ORF">AUP42_06365</name>
</gene>
<protein>
    <submittedName>
        <fullName evidence="1">Uncharacterized protein</fullName>
    </submittedName>
</protein>
<reference evidence="1 2" key="1">
    <citation type="submission" date="2015-12" db="EMBL/GenBank/DDBJ databases">
        <title>Genome sequence of Thalassospira lucentensis MCCC 1A02072.</title>
        <authorList>
            <person name="Lu L."/>
            <person name="Lai Q."/>
            <person name="Shao Z."/>
            <person name="Qian P."/>
        </authorList>
    </citation>
    <scope>NUCLEOTIDE SEQUENCE [LARGE SCALE GENOMIC DNA]</scope>
    <source>
        <strain evidence="1 2">MCCC 1A02072</strain>
    </source>
</reference>
<comment type="caution">
    <text evidence="1">The sequence shown here is derived from an EMBL/GenBank/DDBJ whole genome shotgun (WGS) entry which is preliminary data.</text>
</comment>
<organism evidence="1 2">
    <name type="scientific">Thalassospira lucentensis</name>
    <dbReference type="NCBI Taxonomy" id="168935"/>
    <lineage>
        <taxon>Bacteria</taxon>
        <taxon>Pseudomonadati</taxon>
        <taxon>Pseudomonadota</taxon>
        <taxon>Alphaproteobacteria</taxon>
        <taxon>Rhodospirillales</taxon>
        <taxon>Thalassospiraceae</taxon>
        <taxon>Thalassospira</taxon>
    </lineage>
</organism>
<dbReference type="EMBL" id="LPVY01000023">
    <property type="protein sequence ID" value="KZB61577.1"/>
    <property type="molecule type" value="Genomic_DNA"/>
</dbReference>
<accession>A0A154L0U7</accession>